<keyword evidence="17" id="KW-1185">Reference proteome</keyword>
<evidence type="ECO:0000256" key="1">
    <source>
        <dbReference type="ARBA" id="ARBA00003294"/>
    </source>
</evidence>
<accession>A0A4R2NQM6</accession>
<evidence type="ECO:0000313" key="16">
    <source>
        <dbReference type="EMBL" id="TCP23761.1"/>
    </source>
</evidence>
<dbReference type="InterPro" id="IPR013785">
    <property type="entry name" value="Aldolase_TIM"/>
</dbReference>
<feature type="site" description="Part of a proton relay during catalysis" evidence="12">
    <location>
        <position position="46"/>
    </location>
</feature>
<evidence type="ECO:0000256" key="6">
    <source>
        <dbReference type="ARBA" id="ARBA00022605"/>
    </source>
</evidence>
<dbReference type="GO" id="GO:0019877">
    <property type="term" value="P:diaminopimelate biosynthetic process"/>
    <property type="evidence" value="ECO:0007669"/>
    <property type="project" value="UniProtKB-UniRule"/>
</dbReference>
<keyword evidence="10 12" id="KW-0704">Schiff base</keyword>
<comment type="caution">
    <text evidence="12">Was originally thought to be a dihydrodipicolinate synthase (DHDPS), catalyzing the condensation of (S)-aspartate-beta-semialdehyde [(S)-ASA] and pyruvate to dihydrodipicolinate (DHDP). However, it was shown in E.coli that the product of the enzymatic reaction is not dihydrodipicolinate but in fact (4S)-4-hydroxy-2,3,4,5-tetrahydro-(2S)-dipicolinic acid (HTPA), and that the consecutive dehydration reaction leading to DHDP is not spontaneous but catalyzed by DapB.</text>
</comment>
<gene>
    <name evidence="12" type="primary">dapA</name>
    <name evidence="16" type="ORF">EV207_12939</name>
</gene>
<dbReference type="InterPro" id="IPR002220">
    <property type="entry name" value="DapA-like"/>
</dbReference>
<dbReference type="Gene3D" id="3.20.20.70">
    <property type="entry name" value="Aldolase class I"/>
    <property type="match status" value="1"/>
</dbReference>
<evidence type="ECO:0000256" key="10">
    <source>
        <dbReference type="ARBA" id="ARBA00023270"/>
    </source>
</evidence>
<feature type="active site" description="Schiff-base intermediate with substrate" evidence="12 14">
    <location>
        <position position="163"/>
    </location>
</feature>
<dbReference type="UniPathway" id="UPA00034">
    <property type="reaction ID" value="UER00017"/>
</dbReference>
<dbReference type="SUPFAM" id="SSF51569">
    <property type="entry name" value="Aldolase"/>
    <property type="match status" value="1"/>
</dbReference>
<dbReference type="HAMAP" id="MF_00418">
    <property type="entry name" value="DapA"/>
    <property type="match status" value="1"/>
</dbReference>
<dbReference type="GO" id="GO:0008840">
    <property type="term" value="F:4-hydroxy-tetrahydrodipicolinate synthase activity"/>
    <property type="evidence" value="ECO:0007669"/>
    <property type="project" value="UniProtKB-UniRule"/>
</dbReference>
<keyword evidence="7 12" id="KW-0220">Diaminopimelate biosynthesis</keyword>
<evidence type="ECO:0000256" key="9">
    <source>
        <dbReference type="ARBA" id="ARBA00023239"/>
    </source>
</evidence>
<evidence type="ECO:0000256" key="12">
    <source>
        <dbReference type="HAMAP-Rule" id="MF_00418"/>
    </source>
</evidence>
<dbReference type="GO" id="GO:0005737">
    <property type="term" value="C:cytoplasm"/>
    <property type="evidence" value="ECO:0007669"/>
    <property type="project" value="UniProtKB-SubCell"/>
</dbReference>
<dbReference type="Pfam" id="PF00701">
    <property type="entry name" value="DHDPS"/>
    <property type="match status" value="1"/>
</dbReference>
<dbReference type="RefSeq" id="WP_132747270.1">
    <property type="nucleotide sequence ID" value="NZ_SLXK01000029.1"/>
</dbReference>
<evidence type="ECO:0000256" key="5">
    <source>
        <dbReference type="ARBA" id="ARBA00022490"/>
    </source>
</evidence>
<dbReference type="GO" id="GO:0009089">
    <property type="term" value="P:lysine biosynthetic process via diaminopimelate"/>
    <property type="evidence" value="ECO:0007669"/>
    <property type="project" value="UniProtKB-UniRule"/>
</dbReference>
<evidence type="ECO:0000256" key="14">
    <source>
        <dbReference type="PIRSR" id="PIRSR001365-1"/>
    </source>
</evidence>
<keyword evidence="8 12" id="KW-0457">Lysine biosynthesis</keyword>
<dbReference type="CDD" id="cd00408">
    <property type="entry name" value="DHDPS-like"/>
    <property type="match status" value="1"/>
</dbReference>
<organism evidence="16 17">
    <name type="scientific">Scopulibacillus darangshiensis</name>
    <dbReference type="NCBI Taxonomy" id="442528"/>
    <lineage>
        <taxon>Bacteria</taxon>
        <taxon>Bacillati</taxon>
        <taxon>Bacillota</taxon>
        <taxon>Bacilli</taxon>
        <taxon>Bacillales</taxon>
        <taxon>Sporolactobacillaceae</taxon>
        <taxon>Scopulibacillus</taxon>
    </lineage>
</organism>
<dbReference type="PRINTS" id="PR00146">
    <property type="entry name" value="DHPICSNTHASE"/>
</dbReference>
<evidence type="ECO:0000256" key="15">
    <source>
        <dbReference type="PIRSR" id="PIRSR001365-2"/>
    </source>
</evidence>
<evidence type="ECO:0000256" key="4">
    <source>
        <dbReference type="ARBA" id="ARBA00012086"/>
    </source>
</evidence>
<comment type="caution">
    <text evidence="16">The sequence shown here is derived from an EMBL/GenBank/DDBJ whole genome shotgun (WGS) entry which is preliminary data.</text>
</comment>
<comment type="function">
    <text evidence="1 12">Catalyzes the condensation of (S)-aspartate-beta-semialdehyde [(S)-ASA] and pyruvate to 4-hydroxy-tetrahydrodipicolinate (HTPA).</text>
</comment>
<evidence type="ECO:0000256" key="2">
    <source>
        <dbReference type="ARBA" id="ARBA00005120"/>
    </source>
</evidence>
<dbReference type="Proteomes" id="UP000295416">
    <property type="component" value="Unassembled WGS sequence"/>
</dbReference>
<evidence type="ECO:0000256" key="3">
    <source>
        <dbReference type="ARBA" id="ARBA00007592"/>
    </source>
</evidence>
<evidence type="ECO:0000256" key="11">
    <source>
        <dbReference type="ARBA" id="ARBA00047836"/>
    </source>
</evidence>
<keyword evidence="5 12" id="KW-0963">Cytoplasm</keyword>
<dbReference type="EMBL" id="SLXK01000029">
    <property type="protein sequence ID" value="TCP23761.1"/>
    <property type="molecule type" value="Genomic_DNA"/>
</dbReference>
<sequence>MPKLKGVVPAILTPLTKEEEINEPVTRQLVNHLIESGVHGIFCLGTNGEFATLSEEEKIKVAQIVIEETNGRVPVIVGTGGNSTKEVIAFSKKIEETGANMLSIITPYFDPPSQTELIKHYEKIAAATSLPIILYNMPSRTGVSLAPETVSVLSRIPHIEGIKDSSGNFDLILQYIEQTDDDFSVLSGNDSLILWTLMAGGEGGVAATANMFPELVLSIYDNWKKGNLEEAKLSQNKLRAIRNASKMGTTPSVFKKAVELLGIPVGPPRSPVMELSEEATNRLRDVLQLYKK</sequence>
<feature type="binding site" evidence="12 15">
    <location>
        <position position="205"/>
    </location>
    <ligand>
        <name>pyruvate</name>
        <dbReference type="ChEBI" id="CHEBI:15361"/>
    </ligand>
</feature>
<dbReference type="EC" id="4.3.3.7" evidence="4 12"/>
<dbReference type="NCBIfam" id="TIGR00674">
    <property type="entry name" value="dapA"/>
    <property type="match status" value="1"/>
</dbReference>
<dbReference type="PIRSF" id="PIRSF001365">
    <property type="entry name" value="DHDPS"/>
    <property type="match status" value="1"/>
</dbReference>
<keyword evidence="6 12" id="KW-0028">Amino-acid biosynthesis</keyword>
<comment type="subunit">
    <text evidence="12">Homotetramer; dimer of dimers.</text>
</comment>
<dbReference type="PANTHER" id="PTHR12128">
    <property type="entry name" value="DIHYDRODIPICOLINATE SYNTHASE"/>
    <property type="match status" value="1"/>
</dbReference>
<dbReference type="PANTHER" id="PTHR12128:SF66">
    <property type="entry name" value="4-HYDROXY-2-OXOGLUTARATE ALDOLASE, MITOCHONDRIAL"/>
    <property type="match status" value="1"/>
</dbReference>
<dbReference type="PROSITE" id="PS00666">
    <property type="entry name" value="DHDPS_2"/>
    <property type="match status" value="1"/>
</dbReference>
<dbReference type="AlphaFoldDB" id="A0A4R2NQM6"/>
<dbReference type="OrthoDB" id="9771791at2"/>
<comment type="pathway">
    <text evidence="2 12">Amino-acid biosynthesis; L-lysine biosynthesis via DAP pathway; (S)-tetrahydrodipicolinate from L-aspartate: step 3/4.</text>
</comment>
<proteinExistence type="inferred from homology"/>
<comment type="caution">
    <text evidence="12">Lacks conserved residue(s) required for the propagation of feature annotation.</text>
</comment>
<name>A0A4R2NQM6_9BACL</name>
<keyword evidence="9 12" id="KW-0456">Lyase</keyword>
<comment type="catalytic activity">
    <reaction evidence="11 12">
        <text>L-aspartate 4-semialdehyde + pyruvate = (2S,4S)-4-hydroxy-2,3,4,5-tetrahydrodipicolinate + H2O + H(+)</text>
        <dbReference type="Rhea" id="RHEA:34171"/>
        <dbReference type="ChEBI" id="CHEBI:15361"/>
        <dbReference type="ChEBI" id="CHEBI:15377"/>
        <dbReference type="ChEBI" id="CHEBI:15378"/>
        <dbReference type="ChEBI" id="CHEBI:67139"/>
        <dbReference type="ChEBI" id="CHEBI:537519"/>
        <dbReference type="EC" id="4.3.3.7"/>
    </reaction>
</comment>
<dbReference type="InterPro" id="IPR005263">
    <property type="entry name" value="DapA"/>
</dbReference>
<comment type="similarity">
    <text evidence="3 12 13">Belongs to the DapA family.</text>
</comment>
<dbReference type="InterPro" id="IPR020625">
    <property type="entry name" value="Schiff_base-form_aldolases_AS"/>
</dbReference>
<dbReference type="SMART" id="SM01130">
    <property type="entry name" value="DHDPS"/>
    <property type="match status" value="1"/>
</dbReference>
<evidence type="ECO:0000313" key="17">
    <source>
        <dbReference type="Proteomes" id="UP000295416"/>
    </source>
</evidence>
<comment type="subcellular location">
    <subcellularLocation>
        <location evidence="12">Cytoplasm</location>
    </subcellularLocation>
</comment>
<feature type="active site" description="Proton donor/acceptor" evidence="12 14">
    <location>
        <position position="135"/>
    </location>
</feature>
<reference evidence="16 17" key="1">
    <citation type="submission" date="2019-03" db="EMBL/GenBank/DDBJ databases">
        <title>Genomic Encyclopedia of Type Strains, Phase IV (KMG-IV): sequencing the most valuable type-strain genomes for metagenomic binning, comparative biology and taxonomic classification.</title>
        <authorList>
            <person name="Goeker M."/>
        </authorList>
    </citation>
    <scope>NUCLEOTIDE SEQUENCE [LARGE SCALE GENOMIC DNA]</scope>
    <source>
        <strain evidence="16 17">DSM 19377</strain>
    </source>
</reference>
<protein>
    <recommendedName>
        <fullName evidence="4 12">4-hydroxy-tetrahydrodipicolinate synthase</fullName>
        <shortName evidence="12">HTPA synthase</shortName>
        <ecNumber evidence="4 12">4.3.3.7</ecNumber>
    </recommendedName>
</protein>
<evidence type="ECO:0000256" key="13">
    <source>
        <dbReference type="PIRNR" id="PIRNR001365"/>
    </source>
</evidence>
<evidence type="ECO:0000256" key="8">
    <source>
        <dbReference type="ARBA" id="ARBA00023154"/>
    </source>
</evidence>
<evidence type="ECO:0000256" key="7">
    <source>
        <dbReference type="ARBA" id="ARBA00022915"/>
    </source>
</evidence>